<evidence type="ECO:0000256" key="4">
    <source>
        <dbReference type="ARBA" id="ARBA00023235"/>
    </source>
</evidence>
<feature type="domain" description="PPIase FKBP-type" evidence="7">
    <location>
        <begin position="73"/>
        <end position="158"/>
    </location>
</feature>
<evidence type="ECO:0000256" key="1">
    <source>
        <dbReference type="ARBA" id="ARBA00000971"/>
    </source>
</evidence>
<dbReference type="EC" id="5.2.1.8" evidence="6"/>
<sequence length="160" mass="17501">MKFVVLAILAIFVVLFLLRANNNGKAIKQNRQLGQAFLDKNSQKEDVITTDSGLQYMVLEDVVEGAGDTPSPTSTVTVHYHGTLLNGLVFDSSVERGRPAQFPLGQVIAGWTEGLQYMHVGEKFRFFIPSQLAYGDRSVASIPAGSTLIFDVELLSIDNP</sequence>
<dbReference type="Pfam" id="PF01346">
    <property type="entry name" value="FKBP_N"/>
    <property type="match status" value="1"/>
</dbReference>
<evidence type="ECO:0000313" key="8">
    <source>
        <dbReference type="EMBL" id="GGB09703.1"/>
    </source>
</evidence>
<reference evidence="9" key="1">
    <citation type="journal article" date="2019" name="Int. J. Syst. Evol. Microbiol.">
        <title>The Global Catalogue of Microorganisms (GCM) 10K type strain sequencing project: providing services to taxonomists for standard genome sequencing and annotation.</title>
        <authorList>
            <consortium name="The Broad Institute Genomics Platform"/>
            <consortium name="The Broad Institute Genome Sequencing Center for Infectious Disease"/>
            <person name="Wu L."/>
            <person name="Ma J."/>
        </authorList>
    </citation>
    <scope>NUCLEOTIDE SEQUENCE [LARGE SCALE GENOMIC DNA]</scope>
    <source>
        <strain evidence="9">CGMCC 1.10131</strain>
    </source>
</reference>
<name>A0ABQ1I2D7_9ALTE</name>
<keyword evidence="9" id="KW-1185">Reference proteome</keyword>
<proteinExistence type="inferred from homology"/>
<dbReference type="EMBL" id="BMDY01000013">
    <property type="protein sequence ID" value="GGB09703.1"/>
    <property type="molecule type" value="Genomic_DNA"/>
</dbReference>
<evidence type="ECO:0000256" key="5">
    <source>
        <dbReference type="PROSITE-ProRule" id="PRU00277"/>
    </source>
</evidence>
<dbReference type="InterPro" id="IPR046357">
    <property type="entry name" value="PPIase_dom_sf"/>
</dbReference>
<dbReference type="RefSeq" id="WP_055734738.1">
    <property type="nucleotide sequence ID" value="NZ_BMDY01000013.1"/>
</dbReference>
<accession>A0ABQ1I2D7</accession>
<evidence type="ECO:0000259" key="7">
    <source>
        <dbReference type="PROSITE" id="PS50059"/>
    </source>
</evidence>
<comment type="caution">
    <text evidence="8">The sequence shown here is derived from an EMBL/GenBank/DDBJ whole genome shotgun (WGS) entry which is preliminary data.</text>
</comment>
<dbReference type="PANTHER" id="PTHR43811">
    <property type="entry name" value="FKBP-TYPE PEPTIDYL-PROLYL CIS-TRANS ISOMERASE FKPA"/>
    <property type="match status" value="1"/>
</dbReference>
<keyword evidence="4 5" id="KW-0413">Isomerase</keyword>
<dbReference type="SUPFAM" id="SSF54534">
    <property type="entry name" value="FKBP-like"/>
    <property type="match status" value="1"/>
</dbReference>
<dbReference type="Gene3D" id="3.10.50.40">
    <property type="match status" value="1"/>
</dbReference>
<keyword evidence="3 5" id="KW-0697">Rotamase</keyword>
<evidence type="ECO:0000313" key="9">
    <source>
        <dbReference type="Proteomes" id="UP000651977"/>
    </source>
</evidence>
<dbReference type="GO" id="GO:0016853">
    <property type="term" value="F:isomerase activity"/>
    <property type="evidence" value="ECO:0007669"/>
    <property type="project" value="UniProtKB-KW"/>
</dbReference>
<gene>
    <name evidence="8" type="primary">fklB</name>
    <name evidence="8" type="ORF">GCM10007414_23850</name>
</gene>
<comment type="catalytic activity">
    <reaction evidence="1 5 6">
        <text>[protein]-peptidylproline (omega=180) = [protein]-peptidylproline (omega=0)</text>
        <dbReference type="Rhea" id="RHEA:16237"/>
        <dbReference type="Rhea" id="RHEA-COMP:10747"/>
        <dbReference type="Rhea" id="RHEA-COMP:10748"/>
        <dbReference type="ChEBI" id="CHEBI:83833"/>
        <dbReference type="ChEBI" id="CHEBI:83834"/>
        <dbReference type="EC" id="5.2.1.8"/>
    </reaction>
</comment>
<comment type="similarity">
    <text evidence="2 6">Belongs to the FKBP-type PPIase family.</text>
</comment>
<protein>
    <recommendedName>
        <fullName evidence="6">Peptidyl-prolyl cis-trans isomerase</fullName>
        <ecNumber evidence="6">5.2.1.8</ecNumber>
    </recommendedName>
</protein>
<dbReference type="PROSITE" id="PS50059">
    <property type="entry name" value="FKBP_PPIASE"/>
    <property type="match status" value="1"/>
</dbReference>
<dbReference type="Pfam" id="PF00254">
    <property type="entry name" value="FKBP_C"/>
    <property type="match status" value="1"/>
</dbReference>
<dbReference type="InterPro" id="IPR001179">
    <property type="entry name" value="PPIase_FKBP_dom"/>
</dbReference>
<dbReference type="PANTHER" id="PTHR43811:SF19">
    <property type="entry name" value="39 KDA FK506-BINDING NUCLEAR PROTEIN"/>
    <property type="match status" value="1"/>
</dbReference>
<dbReference type="InterPro" id="IPR000774">
    <property type="entry name" value="PPIase_FKBP_N"/>
</dbReference>
<dbReference type="Proteomes" id="UP000651977">
    <property type="component" value="Unassembled WGS sequence"/>
</dbReference>
<organism evidence="8 9">
    <name type="scientific">Agarivorans gilvus</name>
    <dbReference type="NCBI Taxonomy" id="680279"/>
    <lineage>
        <taxon>Bacteria</taxon>
        <taxon>Pseudomonadati</taxon>
        <taxon>Pseudomonadota</taxon>
        <taxon>Gammaproteobacteria</taxon>
        <taxon>Alteromonadales</taxon>
        <taxon>Alteromonadaceae</taxon>
        <taxon>Agarivorans</taxon>
    </lineage>
</organism>
<evidence type="ECO:0000256" key="3">
    <source>
        <dbReference type="ARBA" id="ARBA00023110"/>
    </source>
</evidence>
<evidence type="ECO:0000256" key="6">
    <source>
        <dbReference type="RuleBase" id="RU003915"/>
    </source>
</evidence>
<evidence type="ECO:0000256" key="2">
    <source>
        <dbReference type="ARBA" id="ARBA00006577"/>
    </source>
</evidence>